<feature type="compositionally biased region" description="Basic and acidic residues" evidence="1">
    <location>
        <begin position="1"/>
        <end position="10"/>
    </location>
</feature>
<sequence length="255" mass="26761">MSEAQGRPEEQGSAAPGVSKAPAASESGGTTVAPLVISLSGLGAPTPTHAHPETGEPPATSGDGTLSAGALGEAGADTDMIPSGEREEVEGVGAGGEGEQPAPEAGETAVAETAEEQVVLVKEREGEAEGEGEKKAPETEMVPGVGEAEREREFKPEEVKTEAEVDVKPEKQKKSGPSYAGKWCCKRLCLRNQTPEQIAAMYADRLAIAEQEPLPPNERKAQISALIQKYCYNRVTQTAFCYKAIMYVATHNGIK</sequence>
<feature type="region of interest" description="Disordered" evidence="1">
    <location>
        <begin position="123"/>
        <end position="174"/>
    </location>
</feature>
<keyword evidence="3" id="KW-1185">Reference proteome</keyword>
<accession>A0A9K3CQV5</accession>
<dbReference type="AlphaFoldDB" id="A0A9K3CQV5"/>
<feature type="compositionally biased region" description="Basic and acidic residues" evidence="1">
    <location>
        <begin position="123"/>
        <end position="138"/>
    </location>
</feature>
<dbReference type="EMBL" id="BDIP01000420">
    <property type="protein sequence ID" value="GIQ81526.1"/>
    <property type="molecule type" value="Genomic_DNA"/>
</dbReference>
<protein>
    <submittedName>
        <fullName evidence="2">Uncharacterized protein</fullName>
    </submittedName>
</protein>
<gene>
    <name evidence="2" type="ORF">KIPB_002497</name>
</gene>
<dbReference type="Proteomes" id="UP000265618">
    <property type="component" value="Unassembled WGS sequence"/>
</dbReference>
<comment type="caution">
    <text evidence="2">The sequence shown here is derived from an EMBL/GenBank/DDBJ whole genome shotgun (WGS) entry which is preliminary data.</text>
</comment>
<feature type="compositionally biased region" description="Low complexity" evidence="1">
    <location>
        <begin position="99"/>
        <end position="110"/>
    </location>
</feature>
<name>A0A9K3CQV5_9EUKA</name>
<evidence type="ECO:0000313" key="3">
    <source>
        <dbReference type="Proteomes" id="UP000265618"/>
    </source>
</evidence>
<proteinExistence type="predicted"/>
<evidence type="ECO:0000313" key="2">
    <source>
        <dbReference type="EMBL" id="GIQ81526.1"/>
    </source>
</evidence>
<reference evidence="2 3" key="1">
    <citation type="journal article" date="2018" name="PLoS ONE">
        <title>The draft genome of Kipferlia bialata reveals reductive genome evolution in fornicate parasites.</title>
        <authorList>
            <person name="Tanifuji G."/>
            <person name="Takabayashi S."/>
            <person name="Kume K."/>
            <person name="Takagi M."/>
            <person name="Nakayama T."/>
            <person name="Kamikawa R."/>
            <person name="Inagaki Y."/>
            <person name="Hashimoto T."/>
        </authorList>
    </citation>
    <scope>NUCLEOTIDE SEQUENCE [LARGE SCALE GENOMIC DNA]</scope>
    <source>
        <strain evidence="2">NY0173</strain>
    </source>
</reference>
<feature type="compositionally biased region" description="Basic and acidic residues" evidence="1">
    <location>
        <begin position="147"/>
        <end position="173"/>
    </location>
</feature>
<organism evidence="2 3">
    <name type="scientific">Kipferlia bialata</name>
    <dbReference type="NCBI Taxonomy" id="797122"/>
    <lineage>
        <taxon>Eukaryota</taxon>
        <taxon>Metamonada</taxon>
        <taxon>Carpediemonas-like organisms</taxon>
        <taxon>Kipferlia</taxon>
    </lineage>
</organism>
<feature type="region of interest" description="Disordered" evidence="1">
    <location>
        <begin position="1"/>
        <end position="110"/>
    </location>
</feature>
<feature type="non-terminal residue" evidence="2">
    <location>
        <position position="1"/>
    </location>
</feature>
<evidence type="ECO:0000256" key="1">
    <source>
        <dbReference type="SAM" id="MobiDB-lite"/>
    </source>
</evidence>